<sequence>MQTDREIFHVGRPNIGDRDSLMRRINDIIDRRWLSNNGQYVQKFEARLAALLDVKHCIAVCNATVGLEIAIRAMELSGEVIIPSFTFIATAHALQWQQITPVFCDVDPITHNIDPKKVEALITPRTTAILGVHLWGRGCDVQALKGIADRHGLKLLFDAAHAFGCSHEGRMIGGFGNAEVFSFHATKFINTLEGGAITTNDDDLALKIRHMKNFGFTYYDRVESIGTNGKMNEISAAMGITNLEAMAEFISINKRNLLHYGQGLEGVPGLKLISYDSSEQCNCQYVVVEMDALAAGITRDELVSKLHEHQIFARRYFFPGCHRMEPYLTLYPEAGKRLPHTEALTQKLFCLPTGSAVDEDDIVGICRLIRSMIC</sequence>
<evidence type="ECO:0000256" key="3">
    <source>
        <dbReference type="RuleBase" id="RU004508"/>
    </source>
</evidence>
<dbReference type="CDD" id="cd00616">
    <property type="entry name" value="AHBA_syn"/>
    <property type="match status" value="1"/>
</dbReference>
<evidence type="ECO:0000256" key="1">
    <source>
        <dbReference type="ARBA" id="ARBA00022898"/>
    </source>
</evidence>
<name>A0ABW0KKF6_9BACT</name>
<keyword evidence="5" id="KW-1185">Reference proteome</keyword>
<dbReference type="PIRSF" id="PIRSF000390">
    <property type="entry name" value="PLP_StrS"/>
    <property type="match status" value="1"/>
</dbReference>
<dbReference type="InterPro" id="IPR015421">
    <property type="entry name" value="PyrdxlP-dep_Trfase_major"/>
</dbReference>
<dbReference type="InterPro" id="IPR015422">
    <property type="entry name" value="PyrdxlP-dep_Trfase_small"/>
</dbReference>
<dbReference type="InterPro" id="IPR015424">
    <property type="entry name" value="PyrdxlP-dep_Trfase"/>
</dbReference>
<evidence type="ECO:0000313" key="5">
    <source>
        <dbReference type="Proteomes" id="UP001596052"/>
    </source>
</evidence>
<dbReference type="PANTHER" id="PTHR30244:SF9">
    <property type="entry name" value="PROTEIN RV3402C"/>
    <property type="match status" value="1"/>
</dbReference>
<reference evidence="5" key="1">
    <citation type="journal article" date="2019" name="Int. J. Syst. Evol. Microbiol.">
        <title>The Global Catalogue of Microorganisms (GCM) 10K type strain sequencing project: providing services to taxonomists for standard genome sequencing and annotation.</title>
        <authorList>
            <consortium name="The Broad Institute Genomics Platform"/>
            <consortium name="The Broad Institute Genome Sequencing Center for Infectious Disease"/>
            <person name="Wu L."/>
            <person name="Ma J."/>
        </authorList>
    </citation>
    <scope>NUCLEOTIDE SEQUENCE [LARGE SCALE GENOMIC DNA]</scope>
    <source>
        <strain evidence="5">CGMCC 4.1469</strain>
    </source>
</reference>
<dbReference type="RefSeq" id="WP_377163488.1">
    <property type="nucleotide sequence ID" value="NZ_JBHSMQ010000001.1"/>
</dbReference>
<accession>A0ABW0KKF6</accession>
<dbReference type="Proteomes" id="UP001596052">
    <property type="component" value="Unassembled WGS sequence"/>
</dbReference>
<dbReference type="Pfam" id="PF01041">
    <property type="entry name" value="DegT_DnrJ_EryC1"/>
    <property type="match status" value="1"/>
</dbReference>
<dbReference type="GO" id="GO:0008483">
    <property type="term" value="F:transaminase activity"/>
    <property type="evidence" value="ECO:0007669"/>
    <property type="project" value="UniProtKB-KW"/>
</dbReference>
<comment type="similarity">
    <text evidence="2 3">Belongs to the DegT/DnrJ/EryC1 family.</text>
</comment>
<dbReference type="Gene3D" id="3.90.1150.10">
    <property type="entry name" value="Aspartate Aminotransferase, domain 1"/>
    <property type="match status" value="1"/>
</dbReference>
<dbReference type="InterPro" id="IPR000653">
    <property type="entry name" value="DegT/StrS_aminotransferase"/>
</dbReference>
<keyword evidence="4" id="KW-0032">Aminotransferase</keyword>
<protein>
    <submittedName>
        <fullName evidence="4">DegT/DnrJ/EryC1/StrS family aminotransferase</fullName>
    </submittedName>
</protein>
<dbReference type="SUPFAM" id="SSF53383">
    <property type="entry name" value="PLP-dependent transferases"/>
    <property type="match status" value="1"/>
</dbReference>
<proteinExistence type="inferred from homology"/>
<dbReference type="EMBL" id="JBHSMQ010000001">
    <property type="protein sequence ID" value="MFC5453930.1"/>
    <property type="molecule type" value="Genomic_DNA"/>
</dbReference>
<dbReference type="Gene3D" id="3.40.640.10">
    <property type="entry name" value="Type I PLP-dependent aspartate aminotransferase-like (Major domain)"/>
    <property type="match status" value="1"/>
</dbReference>
<comment type="caution">
    <text evidence="4">The sequence shown here is derived from an EMBL/GenBank/DDBJ whole genome shotgun (WGS) entry which is preliminary data.</text>
</comment>
<keyword evidence="4" id="KW-0808">Transferase</keyword>
<keyword evidence="1 3" id="KW-0663">Pyridoxal phosphate</keyword>
<gene>
    <name evidence="4" type="ORF">ACFQDI_03595</name>
</gene>
<evidence type="ECO:0000313" key="4">
    <source>
        <dbReference type="EMBL" id="MFC5453930.1"/>
    </source>
</evidence>
<dbReference type="PANTHER" id="PTHR30244">
    <property type="entry name" value="TRANSAMINASE"/>
    <property type="match status" value="1"/>
</dbReference>
<evidence type="ECO:0000256" key="2">
    <source>
        <dbReference type="ARBA" id="ARBA00037999"/>
    </source>
</evidence>
<organism evidence="4 5">
    <name type="scientific">Prosthecobacter fluviatilis</name>
    <dbReference type="NCBI Taxonomy" id="445931"/>
    <lineage>
        <taxon>Bacteria</taxon>
        <taxon>Pseudomonadati</taxon>
        <taxon>Verrucomicrobiota</taxon>
        <taxon>Verrucomicrobiia</taxon>
        <taxon>Verrucomicrobiales</taxon>
        <taxon>Verrucomicrobiaceae</taxon>
        <taxon>Prosthecobacter</taxon>
    </lineage>
</organism>